<evidence type="ECO:0000256" key="1">
    <source>
        <dbReference type="ARBA" id="ARBA00004141"/>
    </source>
</evidence>
<evidence type="ECO:0000256" key="6">
    <source>
        <dbReference type="SAM" id="Phobius"/>
    </source>
</evidence>
<dbReference type="PANTHER" id="PTHR33048:SF151">
    <property type="entry name" value="INTEGRAL MEMBRANE PROTEIN"/>
    <property type="match status" value="1"/>
</dbReference>
<evidence type="ECO:0000256" key="5">
    <source>
        <dbReference type="ARBA" id="ARBA00038359"/>
    </source>
</evidence>
<dbReference type="GO" id="GO:0016020">
    <property type="term" value="C:membrane"/>
    <property type="evidence" value="ECO:0007669"/>
    <property type="project" value="UniProtKB-SubCell"/>
</dbReference>
<feature type="transmembrane region" description="Helical" evidence="6">
    <location>
        <begin position="15"/>
        <end position="36"/>
    </location>
</feature>
<feature type="transmembrane region" description="Helical" evidence="6">
    <location>
        <begin position="136"/>
        <end position="155"/>
    </location>
</feature>
<dbReference type="InterPro" id="IPR049326">
    <property type="entry name" value="Rhodopsin_dom_fungi"/>
</dbReference>
<comment type="caution">
    <text evidence="8">The sequence shown here is derived from an EMBL/GenBank/DDBJ whole genome shotgun (WGS) entry which is preliminary data.</text>
</comment>
<keyword evidence="3 6" id="KW-1133">Transmembrane helix</keyword>
<evidence type="ECO:0000256" key="2">
    <source>
        <dbReference type="ARBA" id="ARBA00022692"/>
    </source>
</evidence>
<feature type="transmembrane region" description="Helical" evidence="6">
    <location>
        <begin position="176"/>
        <end position="195"/>
    </location>
</feature>
<keyword evidence="2 6" id="KW-0812">Transmembrane</keyword>
<dbReference type="AlphaFoldDB" id="A0A9P4H976"/>
<evidence type="ECO:0000256" key="3">
    <source>
        <dbReference type="ARBA" id="ARBA00022989"/>
    </source>
</evidence>
<keyword evidence="9" id="KW-1185">Reference proteome</keyword>
<evidence type="ECO:0000256" key="4">
    <source>
        <dbReference type="ARBA" id="ARBA00023136"/>
    </source>
</evidence>
<evidence type="ECO:0000313" key="9">
    <source>
        <dbReference type="Proteomes" id="UP000799777"/>
    </source>
</evidence>
<reference evidence="8" key="1">
    <citation type="journal article" date="2020" name="Stud. Mycol.">
        <title>101 Dothideomycetes genomes: a test case for predicting lifestyles and emergence of pathogens.</title>
        <authorList>
            <person name="Haridas S."/>
            <person name="Albert R."/>
            <person name="Binder M."/>
            <person name="Bloem J."/>
            <person name="Labutti K."/>
            <person name="Salamov A."/>
            <person name="Andreopoulos B."/>
            <person name="Baker S."/>
            <person name="Barry K."/>
            <person name="Bills G."/>
            <person name="Bluhm B."/>
            <person name="Cannon C."/>
            <person name="Castanera R."/>
            <person name="Culley D."/>
            <person name="Daum C."/>
            <person name="Ezra D."/>
            <person name="Gonzalez J."/>
            <person name="Henrissat B."/>
            <person name="Kuo A."/>
            <person name="Liang C."/>
            <person name="Lipzen A."/>
            <person name="Lutzoni F."/>
            <person name="Magnuson J."/>
            <person name="Mondo S."/>
            <person name="Nolan M."/>
            <person name="Ohm R."/>
            <person name="Pangilinan J."/>
            <person name="Park H.-J."/>
            <person name="Ramirez L."/>
            <person name="Alfaro M."/>
            <person name="Sun H."/>
            <person name="Tritt A."/>
            <person name="Yoshinaga Y."/>
            <person name="Zwiers L.-H."/>
            <person name="Turgeon B."/>
            <person name="Goodwin S."/>
            <person name="Spatafora J."/>
            <person name="Crous P."/>
            <person name="Grigoriev I."/>
        </authorList>
    </citation>
    <scope>NUCLEOTIDE SEQUENCE</scope>
    <source>
        <strain evidence="8">CBS 110217</strain>
    </source>
</reference>
<proteinExistence type="inferred from homology"/>
<dbReference type="InterPro" id="IPR052337">
    <property type="entry name" value="SAT4-like"/>
</dbReference>
<gene>
    <name evidence="8" type="ORF">EK21DRAFT_111703</name>
</gene>
<dbReference type="OrthoDB" id="5417844at2759"/>
<sequence length="321" mass="36073">MFRSAEERIKASEQMVAAGASLLTLSTIAVIIRFASRRISRSKYWWDDWLSLIGLCAFTTFCGNIYGSTFAYSMYRALLKTFADFPKYWDDQRYPLSEADKVDSAEAEFMAAIQCIPVAASWKPTSTPPKCIKLNVFFWGASVPNILIDLFLIILPMPDLYTLRIPRAQKCFVMGIFLLGGFVLFASAFRFYYIINLDDEDFKKSWMIHKSVRWTVAEHRTGIICICLAPSRPFFAKIPCVASVFTRAENAPEDMPSFSWLRPAPAQEAVKMADTTRTSELTSGMGTTATADSRDIAAVSTADNIERATIYPYMEVGTAAR</sequence>
<evidence type="ECO:0000313" key="8">
    <source>
        <dbReference type="EMBL" id="KAF2030611.1"/>
    </source>
</evidence>
<organism evidence="8 9">
    <name type="scientific">Setomelanomma holmii</name>
    <dbReference type="NCBI Taxonomy" id="210430"/>
    <lineage>
        <taxon>Eukaryota</taxon>
        <taxon>Fungi</taxon>
        <taxon>Dikarya</taxon>
        <taxon>Ascomycota</taxon>
        <taxon>Pezizomycotina</taxon>
        <taxon>Dothideomycetes</taxon>
        <taxon>Pleosporomycetidae</taxon>
        <taxon>Pleosporales</taxon>
        <taxon>Pleosporineae</taxon>
        <taxon>Phaeosphaeriaceae</taxon>
        <taxon>Setomelanomma</taxon>
    </lineage>
</organism>
<dbReference type="Pfam" id="PF20684">
    <property type="entry name" value="Fung_rhodopsin"/>
    <property type="match status" value="1"/>
</dbReference>
<feature type="domain" description="Rhodopsin" evidence="7">
    <location>
        <begin position="108"/>
        <end position="236"/>
    </location>
</feature>
<dbReference type="PANTHER" id="PTHR33048">
    <property type="entry name" value="PTH11-LIKE INTEGRAL MEMBRANE PROTEIN (AFU_ORTHOLOGUE AFUA_5G11245)"/>
    <property type="match status" value="1"/>
</dbReference>
<evidence type="ECO:0000259" key="7">
    <source>
        <dbReference type="Pfam" id="PF20684"/>
    </source>
</evidence>
<dbReference type="EMBL" id="ML978188">
    <property type="protein sequence ID" value="KAF2030611.1"/>
    <property type="molecule type" value="Genomic_DNA"/>
</dbReference>
<comment type="similarity">
    <text evidence="5">Belongs to the SAT4 family.</text>
</comment>
<accession>A0A9P4H976</accession>
<protein>
    <recommendedName>
        <fullName evidence="7">Rhodopsin domain-containing protein</fullName>
    </recommendedName>
</protein>
<keyword evidence="4 6" id="KW-0472">Membrane</keyword>
<comment type="subcellular location">
    <subcellularLocation>
        <location evidence="1">Membrane</location>
        <topology evidence="1">Multi-pass membrane protein</topology>
    </subcellularLocation>
</comment>
<dbReference type="Proteomes" id="UP000799777">
    <property type="component" value="Unassembled WGS sequence"/>
</dbReference>
<feature type="transmembrane region" description="Helical" evidence="6">
    <location>
        <begin position="48"/>
        <end position="66"/>
    </location>
</feature>
<name>A0A9P4H976_9PLEO</name>